<dbReference type="GO" id="GO:0006935">
    <property type="term" value="P:chemotaxis"/>
    <property type="evidence" value="ECO:0007669"/>
    <property type="project" value="UniProtKB-KW"/>
</dbReference>
<evidence type="ECO:0000313" key="4">
    <source>
        <dbReference type="EMBL" id="NME08344.1"/>
    </source>
</evidence>
<name>A0A1X2JI31_PARBF</name>
<dbReference type="eggNOG" id="COG1776">
    <property type="taxonomic scope" value="Bacteria"/>
</dbReference>
<dbReference type="RefSeq" id="WP_021429539.1">
    <property type="nucleotide sequence ID" value="NZ_BROK01000084.1"/>
</dbReference>
<reference evidence="6 9" key="3">
    <citation type="submission" date="2023-04" db="EMBL/GenBank/DDBJ databases">
        <title>Bacteria Genome Submission.</title>
        <authorList>
            <person name="Isaac P."/>
        </authorList>
    </citation>
    <scope>NUCLEOTIDE SEQUENCE [LARGE SCALE GENOMIC DNA]</scope>
    <source>
        <strain evidence="6 9">SampleS7P1</strain>
    </source>
</reference>
<accession>A0A1X2JI31</accession>
<keyword evidence="1" id="KW-0145">Chemotaxis</keyword>
<gene>
    <name evidence="5" type="ORF">D4A35_15800</name>
    <name evidence="4" type="ORF">HF875_02365</name>
    <name evidence="6" type="ORF">QJS64_16275</name>
</gene>
<reference evidence="5 7" key="1">
    <citation type="submission" date="2018-09" db="EMBL/GenBank/DDBJ databases">
        <title>A clostridial neurotoxin that targets Anopheles mosquitoes.</title>
        <authorList>
            <person name="Contreras E."/>
            <person name="Masuyer G."/>
            <person name="Qureshi N."/>
            <person name="Chawla S."/>
            <person name="Lim H.L."/>
            <person name="Chen J."/>
            <person name="Stenmark P."/>
            <person name="Gill S."/>
        </authorList>
    </citation>
    <scope>NUCLEOTIDE SEQUENCE [LARGE SCALE GENOMIC DNA]</scope>
    <source>
        <strain evidence="5 7">Cbm</strain>
    </source>
</reference>
<keyword evidence="9" id="KW-1185">Reference proteome</keyword>
<dbReference type="PANTHER" id="PTHR43693:SF1">
    <property type="entry name" value="PROTEIN PHOSPHATASE CHEZ"/>
    <property type="match status" value="1"/>
</dbReference>
<protein>
    <submittedName>
        <fullName evidence="5">CheY-P-specific phosphatase CheC</fullName>
    </submittedName>
    <submittedName>
        <fullName evidence="6">Chemotaxis protein CheC</fullName>
    </submittedName>
</protein>
<evidence type="ECO:0000313" key="9">
    <source>
        <dbReference type="Proteomes" id="UP001239169"/>
    </source>
</evidence>
<dbReference type="EMBL" id="CP032452">
    <property type="protein sequence ID" value="QEZ70287.1"/>
    <property type="molecule type" value="Genomic_DNA"/>
</dbReference>
<dbReference type="EMBL" id="JABAFD010000001">
    <property type="protein sequence ID" value="NME08344.1"/>
    <property type="molecule type" value="Genomic_DNA"/>
</dbReference>
<evidence type="ECO:0000259" key="3">
    <source>
        <dbReference type="Pfam" id="PF04509"/>
    </source>
</evidence>
<dbReference type="Proteomes" id="UP000326961">
    <property type="component" value="Chromosome"/>
</dbReference>
<dbReference type="InterPro" id="IPR007597">
    <property type="entry name" value="CheC"/>
</dbReference>
<evidence type="ECO:0000313" key="6">
    <source>
        <dbReference type="EMBL" id="WGX75509.1"/>
    </source>
</evidence>
<reference evidence="4 8" key="2">
    <citation type="submission" date="2020-04" db="EMBL/GenBank/DDBJ databases">
        <authorList>
            <person name="Hitch T.C.A."/>
            <person name="Wylensek D."/>
            <person name="Clavel T."/>
        </authorList>
    </citation>
    <scope>NUCLEOTIDE SEQUENCE [LARGE SCALE GENOMIC DNA]</scope>
    <source>
        <strain evidence="4 8">Med78_4-601-WT-2</strain>
    </source>
</reference>
<dbReference type="Pfam" id="PF04509">
    <property type="entry name" value="CheC"/>
    <property type="match status" value="1"/>
</dbReference>
<evidence type="ECO:0000313" key="7">
    <source>
        <dbReference type="Proteomes" id="UP000326961"/>
    </source>
</evidence>
<evidence type="ECO:0000256" key="1">
    <source>
        <dbReference type="ARBA" id="ARBA00022500"/>
    </source>
</evidence>
<keyword evidence="2" id="KW-0378">Hydrolase</keyword>
<dbReference type="STRING" id="1490.B2H97_06105"/>
<dbReference type="AlphaFoldDB" id="A0A1X2JI31"/>
<dbReference type="Gene3D" id="3.40.1550.10">
    <property type="entry name" value="CheC-like"/>
    <property type="match status" value="1"/>
</dbReference>
<dbReference type="CDD" id="cd17909">
    <property type="entry name" value="CheC_ClassI"/>
    <property type="match status" value="1"/>
</dbReference>
<dbReference type="GeneID" id="67473280"/>
<dbReference type="InterPro" id="IPR028976">
    <property type="entry name" value="CheC-like_sf"/>
</dbReference>
<dbReference type="GO" id="GO:0016787">
    <property type="term" value="F:hydrolase activity"/>
    <property type="evidence" value="ECO:0007669"/>
    <property type="project" value="UniProtKB-KW"/>
</dbReference>
<dbReference type="InterPro" id="IPR050992">
    <property type="entry name" value="CheZ_family_phosphatases"/>
</dbReference>
<evidence type="ECO:0000313" key="5">
    <source>
        <dbReference type="EMBL" id="QEZ70287.1"/>
    </source>
</evidence>
<dbReference type="Proteomes" id="UP000573963">
    <property type="component" value="Unassembled WGS sequence"/>
</dbReference>
<dbReference type="SUPFAM" id="SSF103039">
    <property type="entry name" value="CheC-like"/>
    <property type="match status" value="1"/>
</dbReference>
<proteinExistence type="predicted"/>
<dbReference type="Proteomes" id="UP001239169">
    <property type="component" value="Chromosome"/>
</dbReference>
<organism evidence="5 7">
    <name type="scientific">Paraclostridium bifermentans</name>
    <name type="common">Clostridium bifermentans</name>
    <dbReference type="NCBI Taxonomy" id="1490"/>
    <lineage>
        <taxon>Bacteria</taxon>
        <taxon>Bacillati</taxon>
        <taxon>Bacillota</taxon>
        <taxon>Clostridia</taxon>
        <taxon>Peptostreptococcales</taxon>
        <taxon>Peptostreptococcaceae</taxon>
        <taxon>Paraclostridium</taxon>
    </lineage>
</organism>
<evidence type="ECO:0000313" key="8">
    <source>
        <dbReference type="Proteomes" id="UP000573963"/>
    </source>
</evidence>
<dbReference type="EMBL" id="CP124685">
    <property type="protein sequence ID" value="WGX75509.1"/>
    <property type="molecule type" value="Genomic_DNA"/>
</dbReference>
<evidence type="ECO:0000256" key="2">
    <source>
        <dbReference type="ARBA" id="ARBA00022801"/>
    </source>
</evidence>
<dbReference type="PANTHER" id="PTHR43693">
    <property type="entry name" value="PROTEIN PHOSPHATASE CHEZ"/>
    <property type="match status" value="1"/>
</dbReference>
<feature type="domain" description="CheC-like protein" evidence="3">
    <location>
        <begin position="110"/>
        <end position="141"/>
    </location>
</feature>
<sequence length="204" mass="22417">MNFECDKLNVFREISNIGSGNASTSLGMMLNEIVDIGIPKSDLISFSDITNSYDSPEELVVGTVLQLSGDMEGFILVIMKLDSAINLLSKVTGTNLEFDKEDYDLVRKELSSIGEICNILCGTYLTAISDMTSLSIDPSIPYFSVDMVRAIMNLPISLYGPVSDSILCIETDFFTTDNNIEGKYYFIPKVESCEKLLSSLGFAC</sequence>